<proteinExistence type="predicted"/>
<dbReference type="PANTHER" id="PTHR34216">
    <property type="match status" value="1"/>
</dbReference>
<dbReference type="SUPFAM" id="SSF88713">
    <property type="entry name" value="Glycoside hydrolase/deacetylase"/>
    <property type="match status" value="1"/>
</dbReference>
<comment type="caution">
    <text evidence="1">The sequence shown here is derived from an EMBL/GenBank/DDBJ whole genome shotgun (WGS) entry which is preliminary data.</text>
</comment>
<evidence type="ECO:0000313" key="2">
    <source>
        <dbReference type="Proteomes" id="UP000034400"/>
    </source>
</evidence>
<dbReference type="PANTHER" id="PTHR34216:SF7">
    <property type="entry name" value="POLY-BETA-1,6-N-ACETYL-D-GLUCOSAMINE N-DEACETYLASE"/>
    <property type="match status" value="1"/>
</dbReference>
<dbReference type="InterPro" id="IPR051398">
    <property type="entry name" value="Polysacch_Deacetylase"/>
</dbReference>
<accession>A0ABD4AZU8</accession>
<dbReference type="Gene3D" id="3.20.20.370">
    <property type="entry name" value="Glycoside hydrolase/deacetylase"/>
    <property type="match status" value="1"/>
</dbReference>
<reference evidence="1 2" key="1">
    <citation type="submission" date="2015-03" db="EMBL/GenBank/DDBJ databases">
        <title>Draft genome sequences of the Burkholderia contaminans strains LMG 23361 and FFH2055 and Burkholderia cenocepacia K56-2.</title>
        <authorList>
            <person name="Bloodworth R.A."/>
            <person name="Selin C."/>
            <person name="Lopez De Volder M.A."/>
            <person name="Degrossi J."/>
            <person name="Drevinek P."/>
            <person name="Galanternik L."/>
            <person name="Cardona S.T."/>
        </authorList>
    </citation>
    <scope>NUCLEOTIDE SEQUENCE [LARGE SCALE GENOMIC DNA]</scope>
    <source>
        <strain evidence="1 2">LMG 23361</strain>
    </source>
</reference>
<dbReference type="InterPro" id="IPR011330">
    <property type="entry name" value="Glyco_hydro/deAcase_b/a-brl"/>
</dbReference>
<evidence type="ECO:0008006" key="3">
    <source>
        <dbReference type="Google" id="ProtNLM"/>
    </source>
</evidence>
<sequence length="130" mass="14402">MVSFAGTVTGEPVPQRVLILVYHRFAAQRLDSMTVRTGTFHDQLRAIEANGYRIVPLADIVRWHAGQANALPARAVAITVDDGHRSVYDVLRPLLAAHPVPVMALPRYLMTDACDTRCMNGLLQTARERP</sequence>
<dbReference type="Proteomes" id="UP000034400">
    <property type="component" value="Unassembled WGS sequence"/>
</dbReference>
<name>A0ABD4AZU8_9BURK</name>
<dbReference type="AlphaFoldDB" id="A0ABD4AZU8"/>
<dbReference type="EMBL" id="LASD01000003">
    <property type="protein sequence ID" value="KKL42951.1"/>
    <property type="molecule type" value="Genomic_DNA"/>
</dbReference>
<evidence type="ECO:0000313" key="1">
    <source>
        <dbReference type="EMBL" id="KKL42951.1"/>
    </source>
</evidence>
<protein>
    <recommendedName>
        <fullName evidence="3">Polysaccharide deacetylase</fullName>
    </recommendedName>
</protein>
<organism evidence="1 2">
    <name type="scientific">Burkholderia contaminans LMG 23361</name>
    <dbReference type="NCBI Taxonomy" id="1334628"/>
    <lineage>
        <taxon>Bacteria</taxon>
        <taxon>Pseudomonadati</taxon>
        <taxon>Pseudomonadota</taxon>
        <taxon>Betaproteobacteria</taxon>
        <taxon>Burkholderiales</taxon>
        <taxon>Burkholderiaceae</taxon>
        <taxon>Burkholderia</taxon>
        <taxon>Burkholderia cepacia complex</taxon>
    </lineage>
</organism>
<gene>
    <name evidence="1" type="ORF">WR31_11760</name>
</gene>